<dbReference type="AlphaFoldDB" id="A0A1I7WYU1"/>
<organism evidence="2 3">
    <name type="scientific">Heterorhabditis bacteriophora</name>
    <name type="common">Entomopathogenic nematode worm</name>
    <dbReference type="NCBI Taxonomy" id="37862"/>
    <lineage>
        <taxon>Eukaryota</taxon>
        <taxon>Metazoa</taxon>
        <taxon>Ecdysozoa</taxon>
        <taxon>Nematoda</taxon>
        <taxon>Chromadorea</taxon>
        <taxon>Rhabditida</taxon>
        <taxon>Rhabditina</taxon>
        <taxon>Rhabditomorpha</taxon>
        <taxon>Strongyloidea</taxon>
        <taxon>Heterorhabditidae</taxon>
        <taxon>Heterorhabditis</taxon>
    </lineage>
</organism>
<reference evidence="3" key="1">
    <citation type="submission" date="2016-11" db="UniProtKB">
        <authorList>
            <consortium name="WormBaseParasite"/>
        </authorList>
    </citation>
    <scope>IDENTIFICATION</scope>
</reference>
<accession>A0A1I7WYU1</accession>
<proteinExistence type="predicted"/>
<name>A0A1I7WYU1_HETBA</name>
<keyword evidence="2" id="KW-1185">Reference proteome</keyword>
<keyword evidence="1" id="KW-0732">Signal</keyword>
<feature type="chain" id="PRO_5009310914" evidence="1">
    <location>
        <begin position="18"/>
        <end position="68"/>
    </location>
</feature>
<protein>
    <submittedName>
        <fullName evidence="3">Uncharacterized protein</fullName>
    </submittedName>
</protein>
<dbReference type="WBParaSite" id="Hba_10358">
    <property type="protein sequence ID" value="Hba_10358"/>
    <property type="gene ID" value="Hba_10358"/>
</dbReference>
<evidence type="ECO:0000256" key="1">
    <source>
        <dbReference type="SAM" id="SignalP"/>
    </source>
</evidence>
<dbReference type="Proteomes" id="UP000095283">
    <property type="component" value="Unplaced"/>
</dbReference>
<evidence type="ECO:0000313" key="2">
    <source>
        <dbReference type="Proteomes" id="UP000095283"/>
    </source>
</evidence>
<evidence type="ECO:0000313" key="3">
    <source>
        <dbReference type="WBParaSite" id="Hba_10358"/>
    </source>
</evidence>
<sequence>MNILLLALLIIPTYQWATLEPKYPIQNKLLGDKGLSDIMIPRAFIINPFVSPLAIKWRKMRSRAEEST</sequence>
<feature type="signal peptide" evidence="1">
    <location>
        <begin position="1"/>
        <end position="17"/>
    </location>
</feature>